<accession>A0A5A5TF37</accession>
<organism evidence="1 2">
    <name type="scientific">Dictyobacter arantiisoli</name>
    <dbReference type="NCBI Taxonomy" id="2014874"/>
    <lineage>
        <taxon>Bacteria</taxon>
        <taxon>Bacillati</taxon>
        <taxon>Chloroflexota</taxon>
        <taxon>Ktedonobacteria</taxon>
        <taxon>Ktedonobacterales</taxon>
        <taxon>Dictyobacteraceae</taxon>
        <taxon>Dictyobacter</taxon>
    </lineage>
</organism>
<evidence type="ECO:0000313" key="1">
    <source>
        <dbReference type="EMBL" id="GCF09848.1"/>
    </source>
</evidence>
<evidence type="ECO:0000313" key="2">
    <source>
        <dbReference type="Proteomes" id="UP000322530"/>
    </source>
</evidence>
<proteinExistence type="predicted"/>
<keyword evidence="2" id="KW-1185">Reference proteome</keyword>
<dbReference type="AlphaFoldDB" id="A0A5A5TF37"/>
<sequence>MVIQERRVQKDVYRRAFELLATTEDETRHWRIAQALFEHMLFFFDAPTQGLAICYAKVGSDAGDGIHYLHEVSLYGTPPWPTTAQQLLYWGSTHLGGLAAGFQRVQLWDAHDGQQRWPLDVDVLAQSSCAHPVMRGKYFAGVLLVSSTQPGFFSHLPTRQALHEYALLFALAVPDHDFVPADRLKLCVMPDLDWQREEMKRMYIPRLLEMVRQQGLSYKQAETQLRCTMALEFAQAAQGHRQDQEQSVVRIFK</sequence>
<evidence type="ECO:0008006" key="3">
    <source>
        <dbReference type="Google" id="ProtNLM"/>
    </source>
</evidence>
<reference evidence="1 2" key="1">
    <citation type="submission" date="2019-01" db="EMBL/GenBank/DDBJ databases">
        <title>Draft genome sequence of Dictyobacter sp. Uno17.</title>
        <authorList>
            <person name="Wang C.M."/>
            <person name="Zheng Y."/>
            <person name="Sakai Y."/>
            <person name="Abe K."/>
            <person name="Yokota A."/>
            <person name="Yabe S."/>
        </authorList>
    </citation>
    <scope>NUCLEOTIDE SEQUENCE [LARGE SCALE GENOMIC DNA]</scope>
    <source>
        <strain evidence="1 2">Uno17</strain>
    </source>
</reference>
<gene>
    <name evidence="1" type="ORF">KDI_34120</name>
</gene>
<protein>
    <recommendedName>
        <fullName evidence="3">GAF domain-containing protein</fullName>
    </recommendedName>
</protein>
<name>A0A5A5TF37_9CHLR</name>
<dbReference type="Proteomes" id="UP000322530">
    <property type="component" value="Unassembled WGS sequence"/>
</dbReference>
<dbReference type="EMBL" id="BIXY01000052">
    <property type="protein sequence ID" value="GCF09848.1"/>
    <property type="molecule type" value="Genomic_DNA"/>
</dbReference>
<dbReference type="OrthoDB" id="9828496at2"/>
<dbReference type="RefSeq" id="WP_149402757.1">
    <property type="nucleotide sequence ID" value="NZ_BIXY01000052.1"/>
</dbReference>
<comment type="caution">
    <text evidence="1">The sequence shown here is derived from an EMBL/GenBank/DDBJ whole genome shotgun (WGS) entry which is preliminary data.</text>
</comment>